<keyword evidence="1" id="KW-1133">Transmembrane helix</keyword>
<organism evidence="3">
    <name type="scientific">hydrothermal vent metagenome</name>
    <dbReference type="NCBI Taxonomy" id="652676"/>
    <lineage>
        <taxon>unclassified sequences</taxon>
        <taxon>metagenomes</taxon>
        <taxon>ecological metagenomes</taxon>
    </lineage>
</organism>
<keyword evidence="3" id="KW-0378">Hydrolase</keyword>
<feature type="transmembrane region" description="Helical" evidence="1">
    <location>
        <begin position="53"/>
        <end position="71"/>
    </location>
</feature>
<name>A0A3B0ZFC8_9ZZZZ</name>
<dbReference type="InterPro" id="IPR036681">
    <property type="entry name" value="PgpA-like_sf"/>
</dbReference>
<dbReference type="CDD" id="cd06971">
    <property type="entry name" value="PgpA"/>
    <property type="match status" value="1"/>
</dbReference>
<dbReference type="Pfam" id="PF04608">
    <property type="entry name" value="PgpA"/>
    <property type="match status" value="1"/>
</dbReference>
<accession>A0A3B0ZFC8</accession>
<sequence>MSKHNRRLLLSELKDPVNFFALGFGSGLSKYAPGTMGTLVAVPLYLLLQPLSLASYIAVAIAVTLVGIWLCDRSAKTLGVHDHPGIVWDEIAGYLLTMIAAPAGWQWVVLGFVLFRLFDIWKPWPIKVIDHQVGGGFGIMLDDVVAALFAWGVLQLIALFVV</sequence>
<evidence type="ECO:0000313" key="3">
    <source>
        <dbReference type="EMBL" id="VAW90261.1"/>
    </source>
</evidence>
<feature type="domain" description="YutG/PgpA" evidence="2">
    <location>
        <begin position="20"/>
        <end position="157"/>
    </location>
</feature>
<dbReference type="GO" id="GO:0008962">
    <property type="term" value="F:phosphatidylglycerophosphatase activity"/>
    <property type="evidence" value="ECO:0007669"/>
    <property type="project" value="UniProtKB-EC"/>
</dbReference>
<dbReference type="EC" id="3.1.3.27" evidence="3"/>
<dbReference type="GO" id="GO:0006629">
    <property type="term" value="P:lipid metabolic process"/>
    <property type="evidence" value="ECO:0007669"/>
    <property type="project" value="InterPro"/>
</dbReference>
<dbReference type="InterPro" id="IPR007686">
    <property type="entry name" value="YutG/PgpA"/>
</dbReference>
<feature type="transmembrane region" description="Helical" evidence="1">
    <location>
        <begin position="135"/>
        <end position="161"/>
    </location>
</feature>
<feature type="transmembrane region" description="Helical" evidence="1">
    <location>
        <begin position="20"/>
        <end position="47"/>
    </location>
</feature>
<keyword evidence="1" id="KW-0472">Membrane</keyword>
<dbReference type="SUPFAM" id="SSF101307">
    <property type="entry name" value="YutG-like"/>
    <property type="match status" value="1"/>
</dbReference>
<dbReference type="PANTHER" id="PTHR36305">
    <property type="entry name" value="PHOSPHATIDYLGLYCEROPHOSPHATASE A"/>
    <property type="match status" value="1"/>
</dbReference>
<reference evidence="3" key="1">
    <citation type="submission" date="2018-06" db="EMBL/GenBank/DDBJ databases">
        <authorList>
            <person name="Zhirakovskaya E."/>
        </authorList>
    </citation>
    <scope>NUCLEOTIDE SEQUENCE</scope>
</reference>
<gene>
    <name evidence="3" type="ORF">MNBD_GAMMA17-1677</name>
</gene>
<proteinExistence type="predicted"/>
<dbReference type="PIRSF" id="PIRSF006162">
    <property type="entry name" value="PgpA"/>
    <property type="match status" value="1"/>
</dbReference>
<dbReference type="EMBL" id="UOFQ01000178">
    <property type="protein sequence ID" value="VAW90261.1"/>
    <property type="molecule type" value="Genomic_DNA"/>
</dbReference>
<dbReference type="PANTHER" id="PTHR36305:SF1">
    <property type="entry name" value="PHOSPHATIDYLGLYCEROPHOSPHATASE A"/>
    <property type="match status" value="1"/>
</dbReference>
<evidence type="ECO:0000256" key="1">
    <source>
        <dbReference type="SAM" id="Phobius"/>
    </source>
</evidence>
<evidence type="ECO:0000259" key="2">
    <source>
        <dbReference type="Pfam" id="PF04608"/>
    </source>
</evidence>
<feature type="transmembrane region" description="Helical" evidence="1">
    <location>
        <begin position="91"/>
        <end position="115"/>
    </location>
</feature>
<protein>
    <submittedName>
        <fullName evidence="3">Phosphatidylglycerophosphatase A</fullName>
        <ecNumber evidence="3">3.1.3.27</ecNumber>
    </submittedName>
</protein>
<dbReference type="AlphaFoldDB" id="A0A3B0ZFC8"/>
<keyword evidence="1" id="KW-0812">Transmembrane</keyword>
<dbReference type="InterPro" id="IPR026037">
    <property type="entry name" value="PgpA"/>
</dbReference>